<dbReference type="PANTHER" id="PTHR11080:SF2">
    <property type="entry name" value="LD05707P"/>
    <property type="match status" value="1"/>
</dbReference>
<dbReference type="RefSeq" id="WP_194696298.1">
    <property type="nucleotide sequence ID" value="NZ_JADKPO010000011.1"/>
</dbReference>
<name>A0A930YPX8_9ACTN</name>
<keyword evidence="3" id="KW-0479">Metal-binding</keyword>
<dbReference type="InterPro" id="IPR036380">
    <property type="entry name" value="Isochorismatase-like_sf"/>
</dbReference>
<dbReference type="SUPFAM" id="SSF52499">
    <property type="entry name" value="Isochorismatase-like hydrolases"/>
    <property type="match status" value="1"/>
</dbReference>
<evidence type="ECO:0000259" key="8">
    <source>
        <dbReference type="Pfam" id="PF00857"/>
    </source>
</evidence>
<dbReference type="EMBL" id="JADKPO010000011">
    <property type="protein sequence ID" value="MBF4768150.1"/>
    <property type="molecule type" value="Genomic_DNA"/>
</dbReference>
<dbReference type="InterPro" id="IPR052347">
    <property type="entry name" value="Isochorismatase_Nicotinamidase"/>
</dbReference>
<evidence type="ECO:0000256" key="7">
    <source>
        <dbReference type="ARBA" id="ARBA00043224"/>
    </source>
</evidence>
<protein>
    <recommendedName>
        <fullName evidence="6">nicotinamidase</fullName>
        <ecNumber evidence="6">3.5.1.19</ecNumber>
    </recommendedName>
    <alternativeName>
        <fullName evidence="7">Nicotinamide deamidase</fullName>
    </alternativeName>
</protein>
<dbReference type="GO" id="GO:0019363">
    <property type="term" value="P:pyridine nucleotide biosynthetic process"/>
    <property type="evidence" value="ECO:0007669"/>
    <property type="project" value="UniProtKB-KW"/>
</dbReference>
<dbReference type="AlphaFoldDB" id="A0A930YPX8"/>
<evidence type="ECO:0000313" key="10">
    <source>
        <dbReference type="Proteomes" id="UP000660668"/>
    </source>
</evidence>
<sequence>MKRALLVVDVQNDFCEGGSLPVAGGAEVAHDIARLLQRWLDKTPDSPAYDVVVASKDHHLDPGEHWAHEPDYVDSWPVHCKVGSDGEAFHPNLDPQPFDAIFLKGEHQAAYSAFEGRTTGGTGLGEWLRAHEIEEVDICGIATDHCVRASAIDAVAEGFTTSVLLDLCAGVAPETTAAALEQMRTAGVTVE</sequence>
<feature type="domain" description="Isochorismatase-like" evidence="8">
    <location>
        <begin position="4"/>
        <end position="190"/>
    </location>
</feature>
<dbReference type="GO" id="GO:0046872">
    <property type="term" value="F:metal ion binding"/>
    <property type="evidence" value="ECO:0007669"/>
    <property type="project" value="UniProtKB-KW"/>
</dbReference>
<proteinExistence type="inferred from homology"/>
<dbReference type="Pfam" id="PF00857">
    <property type="entry name" value="Isochorismatase"/>
    <property type="match status" value="1"/>
</dbReference>
<evidence type="ECO:0000256" key="4">
    <source>
        <dbReference type="ARBA" id="ARBA00022801"/>
    </source>
</evidence>
<keyword evidence="2" id="KW-0662">Pyridine nucleotide biosynthesis</keyword>
<dbReference type="Gene3D" id="3.40.50.850">
    <property type="entry name" value="Isochorismatase-like"/>
    <property type="match status" value="1"/>
</dbReference>
<dbReference type="PANTHER" id="PTHR11080">
    <property type="entry name" value="PYRAZINAMIDASE/NICOTINAMIDASE"/>
    <property type="match status" value="1"/>
</dbReference>
<evidence type="ECO:0000256" key="3">
    <source>
        <dbReference type="ARBA" id="ARBA00022723"/>
    </source>
</evidence>
<dbReference type="InterPro" id="IPR000868">
    <property type="entry name" value="Isochorismatase-like_dom"/>
</dbReference>
<evidence type="ECO:0000256" key="2">
    <source>
        <dbReference type="ARBA" id="ARBA00022642"/>
    </source>
</evidence>
<keyword evidence="4" id="KW-0378">Hydrolase</keyword>
<comment type="similarity">
    <text evidence="1">Belongs to the isochorismatase family.</text>
</comment>
<organism evidence="9 10">
    <name type="scientific">Nocardioides agariphilus</name>
    <dbReference type="NCBI Taxonomy" id="433664"/>
    <lineage>
        <taxon>Bacteria</taxon>
        <taxon>Bacillati</taxon>
        <taxon>Actinomycetota</taxon>
        <taxon>Actinomycetes</taxon>
        <taxon>Propionibacteriales</taxon>
        <taxon>Nocardioidaceae</taxon>
        <taxon>Nocardioides</taxon>
    </lineage>
</organism>
<evidence type="ECO:0000256" key="1">
    <source>
        <dbReference type="ARBA" id="ARBA00006336"/>
    </source>
</evidence>
<evidence type="ECO:0000256" key="5">
    <source>
        <dbReference type="ARBA" id="ARBA00037900"/>
    </source>
</evidence>
<accession>A0A930YPX8</accession>
<reference evidence="9" key="1">
    <citation type="submission" date="2020-11" db="EMBL/GenBank/DDBJ databases">
        <title>Nocardioides cynanchi sp. nov., isolated from soil of rhizosphere of Cynanchum wilfordii.</title>
        <authorList>
            <person name="Lee J.-S."/>
            <person name="Suh M.K."/>
            <person name="Kim J.-S."/>
        </authorList>
    </citation>
    <scope>NUCLEOTIDE SEQUENCE</scope>
    <source>
        <strain evidence="9">KCTC 19276</strain>
    </source>
</reference>
<gene>
    <name evidence="9" type="ORF">ISU10_10255</name>
</gene>
<dbReference type="Proteomes" id="UP000660668">
    <property type="component" value="Unassembled WGS sequence"/>
</dbReference>
<comment type="caution">
    <text evidence="9">The sequence shown here is derived from an EMBL/GenBank/DDBJ whole genome shotgun (WGS) entry which is preliminary data.</text>
</comment>
<evidence type="ECO:0000256" key="6">
    <source>
        <dbReference type="ARBA" id="ARBA00039017"/>
    </source>
</evidence>
<comment type="pathway">
    <text evidence="5">Cofactor biosynthesis; nicotinate biosynthesis; nicotinate from nicotinamide: step 1/1.</text>
</comment>
<evidence type="ECO:0000313" key="9">
    <source>
        <dbReference type="EMBL" id="MBF4768150.1"/>
    </source>
</evidence>
<dbReference type="EC" id="3.5.1.19" evidence="6"/>
<keyword evidence="10" id="KW-1185">Reference proteome</keyword>
<dbReference type="GO" id="GO:0008936">
    <property type="term" value="F:nicotinamidase activity"/>
    <property type="evidence" value="ECO:0007669"/>
    <property type="project" value="UniProtKB-EC"/>
</dbReference>